<dbReference type="Gene3D" id="3.30.540.10">
    <property type="entry name" value="Fructose-1,6-Bisphosphatase, subunit A, domain 1"/>
    <property type="match status" value="1"/>
</dbReference>
<dbReference type="PRINTS" id="PR00377">
    <property type="entry name" value="IMPHPHTASES"/>
</dbReference>
<comment type="catalytic activity">
    <reaction evidence="1 8">
        <text>a myo-inositol phosphate + H2O = myo-inositol + phosphate</text>
        <dbReference type="Rhea" id="RHEA:24056"/>
        <dbReference type="ChEBI" id="CHEBI:15377"/>
        <dbReference type="ChEBI" id="CHEBI:17268"/>
        <dbReference type="ChEBI" id="CHEBI:43474"/>
        <dbReference type="ChEBI" id="CHEBI:84139"/>
        <dbReference type="EC" id="3.1.3.25"/>
    </reaction>
</comment>
<comment type="similarity">
    <text evidence="3 8">Belongs to the inositol monophosphatase superfamily.</text>
</comment>
<dbReference type="GO" id="GO:0006020">
    <property type="term" value="P:inositol metabolic process"/>
    <property type="evidence" value="ECO:0007669"/>
    <property type="project" value="TreeGrafter"/>
</dbReference>
<dbReference type="PANTHER" id="PTHR20854">
    <property type="entry name" value="INOSITOL MONOPHOSPHATASE"/>
    <property type="match status" value="1"/>
</dbReference>
<protein>
    <recommendedName>
        <fullName evidence="8">Inositol-1-monophosphatase</fullName>
        <ecNumber evidence="8">3.1.3.25</ecNumber>
    </recommendedName>
</protein>
<dbReference type="Pfam" id="PF00459">
    <property type="entry name" value="Inositol_P"/>
    <property type="match status" value="1"/>
</dbReference>
<dbReference type="PRINTS" id="PR01959">
    <property type="entry name" value="SBIMPHPHTASE"/>
</dbReference>
<evidence type="ECO:0000256" key="8">
    <source>
        <dbReference type="RuleBase" id="RU364068"/>
    </source>
</evidence>
<dbReference type="InterPro" id="IPR020583">
    <property type="entry name" value="Inositol_monoP_metal-BS"/>
</dbReference>
<dbReference type="PANTHER" id="PTHR20854:SF4">
    <property type="entry name" value="INOSITOL-1-MONOPHOSPHATASE-RELATED"/>
    <property type="match status" value="1"/>
</dbReference>
<evidence type="ECO:0000256" key="3">
    <source>
        <dbReference type="ARBA" id="ARBA00009759"/>
    </source>
</evidence>
<dbReference type="InterPro" id="IPR022337">
    <property type="entry name" value="Inositol_monophosphatase_SuhB"/>
</dbReference>
<dbReference type="CDD" id="cd01639">
    <property type="entry name" value="IMPase"/>
    <property type="match status" value="1"/>
</dbReference>
<comment type="cofactor">
    <cofactor evidence="2 7 8">
        <name>Mg(2+)</name>
        <dbReference type="ChEBI" id="CHEBI:18420"/>
    </cofactor>
</comment>
<keyword evidence="4 7" id="KW-0479">Metal-binding</keyword>
<dbReference type="GO" id="GO:0007165">
    <property type="term" value="P:signal transduction"/>
    <property type="evidence" value="ECO:0007669"/>
    <property type="project" value="TreeGrafter"/>
</dbReference>
<evidence type="ECO:0000256" key="1">
    <source>
        <dbReference type="ARBA" id="ARBA00001033"/>
    </source>
</evidence>
<dbReference type="EC" id="3.1.3.25" evidence="8"/>
<evidence type="ECO:0000256" key="2">
    <source>
        <dbReference type="ARBA" id="ARBA00001946"/>
    </source>
</evidence>
<evidence type="ECO:0000256" key="4">
    <source>
        <dbReference type="ARBA" id="ARBA00022723"/>
    </source>
</evidence>
<evidence type="ECO:0000256" key="5">
    <source>
        <dbReference type="ARBA" id="ARBA00022801"/>
    </source>
</evidence>
<feature type="binding site" evidence="7">
    <location>
        <position position="213"/>
    </location>
    <ligand>
        <name>Mg(2+)</name>
        <dbReference type="ChEBI" id="CHEBI:18420"/>
        <label>1</label>
        <note>catalytic</note>
    </ligand>
</feature>
<gene>
    <name evidence="9" type="ORF">SAMN05661096_02995</name>
</gene>
<name>A0A1X7KR62_9BACT</name>
<dbReference type="PROSITE" id="PS00629">
    <property type="entry name" value="IMP_1"/>
    <property type="match status" value="1"/>
</dbReference>
<dbReference type="AlphaFoldDB" id="A0A1X7KR62"/>
<proteinExistence type="inferred from homology"/>
<accession>A0A1X7KR62</accession>
<dbReference type="PROSITE" id="PS00630">
    <property type="entry name" value="IMP_2"/>
    <property type="match status" value="1"/>
</dbReference>
<dbReference type="GO" id="GO:0008934">
    <property type="term" value="F:inositol monophosphate 1-phosphatase activity"/>
    <property type="evidence" value="ECO:0007669"/>
    <property type="project" value="InterPro"/>
</dbReference>
<sequence length="266" mass="29573">MKLNIIHQEAIKLVKEVGEFIKEESKSFTTAKVEHKGFNDLVSYVDKEAEKRLVEGLGDILPESGFIAEEGTSNKKGEVYNWIIDPLDGTTNFVHGLPIYSISVALQEDDKIVSGIVLEINRDECFEAVKGSPAQLNGTPISVSKGVDLAQSLIATGFPYNDFDKMDDYLSILKHLMQNSHGLRRFGSAAVDLSYVACGRYEGYFEYNLNAWDVAAGAFIVQQAGGKVSRFNGDNDFIFGREILSCSADIYEELLTILQNQWKHSQ</sequence>
<feature type="binding site" evidence="7">
    <location>
        <position position="88"/>
    </location>
    <ligand>
        <name>Mg(2+)</name>
        <dbReference type="ChEBI" id="CHEBI:18420"/>
        <label>1</label>
        <note>catalytic</note>
    </ligand>
</feature>
<dbReference type="OrthoDB" id="9772456at2"/>
<dbReference type="FunFam" id="3.30.540.10:FF:000003">
    <property type="entry name" value="Inositol-1-monophosphatase"/>
    <property type="match status" value="1"/>
</dbReference>
<dbReference type="SUPFAM" id="SSF56655">
    <property type="entry name" value="Carbohydrate phosphatase"/>
    <property type="match status" value="1"/>
</dbReference>
<evidence type="ECO:0000256" key="7">
    <source>
        <dbReference type="PIRSR" id="PIRSR600760-2"/>
    </source>
</evidence>
<feature type="binding site" evidence="7">
    <location>
        <position position="85"/>
    </location>
    <ligand>
        <name>Mg(2+)</name>
        <dbReference type="ChEBI" id="CHEBI:18420"/>
        <label>1</label>
        <note>catalytic</note>
    </ligand>
</feature>
<evidence type="ECO:0000313" key="9">
    <source>
        <dbReference type="EMBL" id="SMG43230.1"/>
    </source>
</evidence>
<feature type="binding site" evidence="7">
    <location>
        <position position="87"/>
    </location>
    <ligand>
        <name>Mg(2+)</name>
        <dbReference type="ChEBI" id="CHEBI:18420"/>
        <label>1</label>
        <note>catalytic</note>
    </ligand>
</feature>
<dbReference type="InterPro" id="IPR033942">
    <property type="entry name" value="IMPase"/>
</dbReference>
<dbReference type="GO" id="GO:0046854">
    <property type="term" value="P:phosphatidylinositol phosphate biosynthetic process"/>
    <property type="evidence" value="ECO:0007669"/>
    <property type="project" value="InterPro"/>
</dbReference>
<dbReference type="InterPro" id="IPR020550">
    <property type="entry name" value="Inositol_monophosphatase_CS"/>
</dbReference>
<keyword evidence="10" id="KW-1185">Reference proteome</keyword>
<reference evidence="10" key="1">
    <citation type="submission" date="2017-04" db="EMBL/GenBank/DDBJ databases">
        <authorList>
            <person name="Varghese N."/>
            <person name="Submissions S."/>
        </authorList>
    </citation>
    <scope>NUCLEOTIDE SEQUENCE [LARGE SCALE GENOMIC DNA]</scope>
    <source>
        <strain evidence="10">DSM 4125</strain>
    </source>
</reference>
<dbReference type="RefSeq" id="WP_085518147.1">
    <property type="nucleotide sequence ID" value="NZ_FXAW01000006.1"/>
</dbReference>
<dbReference type="STRING" id="1028.SAMN05661096_02995"/>
<evidence type="ECO:0000256" key="6">
    <source>
        <dbReference type="ARBA" id="ARBA00022842"/>
    </source>
</evidence>
<dbReference type="InterPro" id="IPR000760">
    <property type="entry name" value="Inositol_monophosphatase-like"/>
</dbReference>
<dbReference type="Proteomes" id="UP000193804">
    <property type="component" value="Unassembled WGS sequence"/>
</dbReference>
<keyword evidence="5 8" id="KW-0378">Hydrolase</keyword>
<organism evidence="9 10">
    <name type="scientific">Marivirga sericea</name>
    <dbReference type="NCBI Taxonomy" id="1028"/>
    <lineage>
        <taxon>Bacteria</taxon>
        <taxon>Pseudomonadati</taxon>
        <taxon>Bacteroidota</taxon>
        <taxon>Cytophagia</taxon>
        <taxon>Cytophagales</taxon>
        <taxon>Marivirgaceae</taxon>
        <taxon>Marivirga</taxon>
    </lineage>
</organism>
<evidence type="ECO:0000313" key="10">
    <source>
        <dbReference type="Proteomes" id="UP000193804"/>
    </source>
</evidence>
<dbReference type="EMBL" id="FXAW01000006">
    <property type="protein sequence ID" value="SMG43230.1"/>
    <property type="molecule type" value="Genomic_DNA"/>
</dbReference>
<dbReference type="Gene3D" id="3.40.190.80">
    <property type="match status" value="1"/>
</dbReference>
<keyword evidence="6 7" id="KW-0460">Magnesium</keyword>
<feature type="binding site" evidence="7">
    <location>
        <position position="69"/>
    </location>
    <ligand>
        <name>Mg(2+)</name>
        <dbReference type="ChEBI" id="CHEBI:18420"/>
        <label>1</label>
        <note>catalytic</note>
    </ligand>
</feature>
<dbReference type="GO" id="GO:0046872">
    <property type="term" value="F:metal ion binding"/>
    <property type="evidence" value="ECO:0007669"/>
    <property type="project" value="UniProtKB-KW"/>
</dbReference>